<gene>
    <name evidence="4" type="ORF">Pflav_010680</name>
</gene>
<dbReference type="AlphaFoldDB" id="A0A6F8XLI3"/>
<dbReference type="Gene3D" id="1.10.101.10">
    <property type="entry name" value="PGBD-like superfamily/PGBD"/>
    <property type="match status" value="1"/>
</dbReference>
<evidence type="ECO:0000313" key="4">
    <source>
        <dbReference type="EMBL" id="BCB74658.1"/>
    </source>
</evidence>
<dbReference type="Pfam" id="PF01471">
    <property type="entry name" value="PG_binding_1"/>
    <property type="match status" value="1"/>
</dbReference>
<dbReference type="Gene3D" id="2.40.420.20">
    <property type="match status" value="1"/>
</dbReference>
<dbReference type="SUPFAM" id="SSF47090">
    <property type="entry name" value="PGBD-like"/>
    <property type="match status" value="1"/>
</dbReference>
<sequence>MTARVVIGLTGAAAAVAVVVLATLGYGGRDASSEAPLVQPPKTAPVTRATLVDAVHLSGTVGYGNSEPFPGRLAGTLTQIAEPGDALDRGDVAYRVDDRPVVVLIGELPAYRPLAVATTGADVAQFEQNLRALGYEGFTVDEEYSEATAAAVKRWQADLGLDETGIVDLGRVVYVPAPVRVAKREQRAGDQAAPGTPVLTVTGTTRTVAVRLDDKTAVPLKPGAKVQVRASGAKPVDGVVAGVRAAEEGEQPGKVAMVGIKDQRGFKAAEGEQVDVAVVRATRKDVLTVPIVALLAVADGYGVEVFGAGGRRVVPVTVGLFAQGQVEVTAPELAEGMRVGVAGQ</sequence>
<dbReference type="PANTHER" id="PTHR32347">
    <property type="entry name" value="EFFLUX SYSTEM COMPONENT YKNX-RELATED"/>
    <property type="match status" value="1"/>
</dbReference>
<proteinExistence type="predicted"/>
<dbReference type="PANTHER" id="PTHR32347:SF29">
    <property type="entry name" value="UPF0194 MEMBRANE PROTEIN YBHG"/>
    <property type="match status" value="1"/>
</dbReference>
<dbReference type="RefSeq" id="WP_173034106.1">
    <property type="nucleotide sequence ID" value="NZ_AP022870.1"/>
</dbReference>
<keyword evidence="5" id="KW-1185">Reference proteome</keyword>
<reference evidence="4 5" key="1">
    <citation type="submission" date="2020-03" db="EMBL/GenBank/DDBJ databases">
        <title>Whole genome shotgun sequence of Phytohabitans flavus NBRC 107702.</title>
        <authorList>
            <person name="Komaki H."/>
            <person name="Tamura T."/>
        </authorList>
    </citation>
    <scope>NUCLEOTIDE SEQUENCE [LARGE SCALE GENOMIC DNA]</scope>
    <source>
        <strain evidence="4 5">NBRC 107702</strain>
    </source>
</reference>
<dbReference type="Proteomes" id="UP000502508">
    <property type="component" value="Chromosome"/>
</dbReference>
<evidence type="ECO:0000313" key="5">
    <source>
        <dbReference type="Proteomes" id="UP000502508"/>
    </source>
</evidence>
<evidence type="ECO:0000256" key="2">
    <source>
        <dbReference type="ARBA" id="ARBA00023054"/>
    </source>
</evidence>
<keyword evidence="2" id="KW-0175">Coiled coil</keyword>
<evidence type="ECO:0000259" key="3">
    <source>
        <dbReference type="Pfam" id="PF01471"/>
    </source>
</evidence>
<evidence type="ECO:0000256" key="1">
    <source>
        <dbReference type="ARBA" id="ARBA00004196"/>
    </source>
</evidence>
<comment type="subcellular location">
    <subcellularLocation>
        <location evidence="1">Cell envelope</location>
    </subcellularLocation>
</comment>
<dbReference type="GO" id="GO:0030313">
    <property type="term" value="C:cell envelope"/>
    <property type="evidence" value="ECO:0007669"/>
    <property type="project" value="UniProtKB-SubCell"/>
</dbReference>
<dbReference type="InterPro" id="IPR002477">
    <property type="entry name" value="Peptidoglycan-bd-like"/>
</dbReference>
<feature type="domain" description="Peptidoglycan binding-like" evidence="3">
    <location>
        <begin position="119"/>
        <end position="168"/>
    </location>
</feature>
<dbReference type="KEGG" id="pfla:Pflav_010680"/>
<dbReference type="InterPro" id="IPR050465">
    <property type="entry name" value="UPF0194_transport"/>
</dbReference>
<organism evidence="4 5">
    <name type="scientific">Phytohabitans flavus</name>
    <dbReference type="NCBI Taxonomy" id="1076124"/>
    <lineage>
        <taxon>Bacteria</taxon>
        <taxon>Bacillati</taxon>
        <taxon>Actinomycetota</taxon>
        <taxon>Actinomycetes</taxon>
        <taxon>Micromonosporales</taxon>
        <taxon>Micromonosporaceae</taxon>
    </lineage>
</organism>
<protein>
    <submittedName>
        <fullName evidence="4">Peptidoglycan-binding protein</fullName>
    </submittedName>
</protein>
<accession>A0A6F8XLI3</accession>
<dbReference type="InterPro" id="IPR036365">
    <property type="entry name" value="PGBD-like_sf"/>
</dbReference>
<name>A0A6F8XLI3_9ACTN</name>
<dbReference type="EMBL" id="AP022870">
    <property type="protein sequence ID" value="BCB74658.1"/>
    <property type="molecule type" value="Genomic_DNA"/>
</dbReference>
<dbReference type="InterPro" id="IPR036366">
    <property type="entry name" value="PGBDSf"/>
</dbReference>
<reference evidence="4 5" key="2">
    <citation type="submission" date="2020-03" db="EMBL/GenBank/DDBJ databases">
        <authorList>
            <person name="Ichikawa N."/>
            <person name="Kimura A."/>
            <person name="Kitahashi Y."/>
            <person name="Uohara A."/>
        </authorList>
    </citation>
    <scope>NUCLEOTIDE SEQUENCE [LARGE SCALE GENOMIC DNA]</scope>
    <source>
        <strain evidence="4 5">NBRC 107702</strain>
    </source>
</reference>